<feature type="region of interest" description="Disordered" evidence="1">
    <location>
        <begin position="32"/>
        <end position="70"/>
    </location>
</feature>
<dbReference type="VEuPathDB" id="TriTrypDB:C3747_1g333"/>
<dbReference type="VEuPathDB" id="TriTrypDB:TcCLB.510729.50"/>
<accession>A0A2V2W1W8</accession>
<dbReference type="VEuPathDB" id="TriTrypDB:TCSYLVIO_005680"/>
<dbReference type="VEuPathDB" id="TriTrypDB:ECC02_005937"/>
<protein>
    <submittedName>
        <fullName evidence="2">Uncharacterized protein</fullName>
    </submittedName>
</protein>
<organism evidence="2 3">
    <name type="scientific">Trypanosoma cruzi</name>
    <dbReference type="NCBI Taxonomy" id="5693"/>
    <lineage>
        <taxon>Eukaryota</taxon>
        <taxon>Discoba</taxon>
        <taxon>Euglenozoa</taxon>
        <taxon>Kinetoplastea</taxon>
        <taxon>Metakinetoplastina</taxon>
        <taxon>Trypanosomatida</taxon>
        <taxon>Trypanosomatidae</taxon>
        <taxon>Trypanosoma</taxon>
        <taxon>Schizotrypanum</taxon>
    </lineage>
</organism>
<dbReference type="VEuPathDB" id="TriTrypDB:TcCL_NonESM00016"/>
<dbReference type="VEuPathDB" id="TriTrypDB:Tc_MARK_4305"/>
<dbReference type="VEuPathDB" id="TriTrypDB:C4B63_2g300"/>
<evidence type="ECO:0000313" key="2">
    <source>
        <dbReference type="EMBL" id="PWV02632.1"/>
    </source>
</evidence>
<dbReference type="AlphaFoldDB" id="A0A2V2W1W8"/>
<dbReference type="VEuPathDB" id="TriTrypDB:TcCLB.506885.360"/>
<dbReference type="VEuPathDB" id="TriTrypDB:TcG_06965"/>
<evidence type="ECO:0000313" key="3">
    <source>
        <dbReference type="Proteomes" id="UP000246121"/>
    </source>
</evidence>
<dbReference type="EMBL" id="PRFA01000002">
    <property type="protein sequence ID" value="PWV02632.1"/>
    <property type="molecule type" value="Genomic_DNA"/>
</dbReference>
<comment type="caution">
    <text evidence="2">The sequence shown here is derived from an EMBL/GenBank/DDBJ whole genome shotgun (WGS) entry which is preliminary data.</text>
</comment>
<evidence type="ECO:0000256" key="1">
    <source>
        <dbReference type="SAM" id="MobiDB-lite"/>
    </source>
</evidence>
<dbReference type="VEuPathDB" id="TriTrypDB:TCDM_08768"/>
<feature type="compositionally biased region" description="Basic and acidic residues" evidence="1">
    <location>
        <begin position="32"/>
        <end position="57"/>
    </location>
</feature>
<gene>
    <name evidence="2" type="ORF">C4B63_2g300</name>
</gene>
<proteinExistence type="predicted"/>
<dbReference type="VEuPathDB" id="TriTrypDB:TcBrA4_0060110"/>
<dbReference type="VEuPathDB" id="TriTrypDB:TcYC6_0071350"/>
<dbReference type="VEuPathDB" id="TriTrypDB:BCY84_14469"/>
<sequence>MTMALLRIARPPVSRLLVAGAHYHTVSDALTEEERRHLEQELPPRELLRELRTKDQQPDGEGDDDVKVPGDSFGIMRNRVVFYRPIPREVHAGALGELFPEGCHPMRSVNAATLRRLCGRFGVSLEEAAAAMLEAELEINVAVDLLVRHKGIKAPFGSFGLVGFETYAPETFCMVNFILPSFEATRDDDVLDAIHELTLSAAELPLDIPKEELLNKFLNHWTIEDGRNCREVMNSFDITAQSIVMLPYGEYSVQGFYIFNPVKEDVPNIGTGAAACCLDLRTGIHNRFRFHVERVADSVSEHVLRELVHYGQSIHLLRQAYWFKPEYSVEEYIRFKESLLQPSASIFEMRYAVLMAAPYGLEGYRNLVEMEKLKVAQHKYEKHYEDFISPGKWLTSDNAQLQTVAGGSGDAPGSILHMQTNSPSISETAMETRTAPLRHVLEKSIQAHGDRVFDRFYRMNYH</sequence>
<dbReference type="Proteomes" id="UP000246121">
    <property type="component" value="Unassembled WGS sequence"/>
</dbReference>
<reference evidence="2 3" key="1">
    <citation type="journal article" date="2018" name="Microb. Genom.">
        <title>Expanding an expanded genome: long-read sequencing of Trypanosoma cruzi.</title>
        <authorList>
            <person name="Berna L."/>
            <person name="Rodriguez M."/>
            <person name="Chiribao M.L."/>
            <person name="Parodi-Talice A."/>
            <person name="Pita S."/>
            <person name="Rijo G."/>
            <person name="Alvarez-Valin F."/>
            <person name="Robello C."/>
        </authorList>
    </citation>
    <scope>NUCLEOTIDE SEQUENCE [LARGE SCALE GENOMIC DNA]</scope>
    <source>
        <strain evidence="2 3">Dm28c</strain>
    </source>
</reference>
<name>A0A2V2W1W8_TRYCR</name>